<dbReference type="AlphaFoldDB" id="A0A8D4BA66"/>
<dbReference type="InterPro" id="IPR036390">
    <property type="entry name" value="WH_DNA-bd_sf"/>
</dbReference>
<evidence type="ECO:0000313" key="5">
    <source>
        <dbReference type="Proteomes" id="UP000002066"/>
    </source>
</evidence>
<proteinExistence type="predicted"/>
<dbReference type="PANTHER" id="PTHR30136:SF24">
    <property type="entry name" value="HTH-TYPE TRANSCRIPTIONAL REPRESSOR ALLR"/>
    <property type="match status" value="1"/>
</dbReference>
<dbReference type="InterPro" id="IPR036388">
    <property type="entry name" value="WH-like_DNA-bd_sf"/>
</dbReference>
<name>A0A8D4BA66_STRFA</name>
<dbReference type="InterPro" id="IPR029016">
    <property type="entry name" value="GAF-like_dom_sf"/>
</dbReference>
<dbReference type="Gene3D" id="3.30.450.40">
    <property type="match status" value="1"/>
</dbReference>
<dbReference type="SUPFAM" id="SSF55781">
    <property type="entry name" value="GAF domain-like"/>
    <property type="match status" value="1"/>
</dbReference>
<keyword evidence="2" id="KW-0804">Transcription</keyword>
<dbReference type="GO" id="GO:0003700">
    <property type="term" value="F:DNA-binding transcription factor activity"/>
    <property type="evidence" value="ECO:0007669"/>
    <property type="project" value="TreeGrafter"/>
</dbReference>
<accession>A0A8D4BA66</accession>
<dbReference type="OrthoDB" id="4103401at2"/>
<organism evidence="4 5">
    <name type="scientific">Streptomyces pratensis (strain ATCC 33331 / IAF-45CD)</name>
    <dbReference type="NCBI Taxonomy" id="591167"/>
    <lineage>
        <taxon>Bacteria</taxon>
        <taxon>Bacillati</taxon>
        <taxon>Actinomycetota</taxon>
        <taxon>Actinomycetes</taxon>
        <taxon>Kitasatosporales</taxon>
        <taxon>Streptomycetaceae</taxon>
        <taxon>Streptomyces</taxon>
    </lineage>
</organism>
<dbReference type="GO" id="GO:0003677">
    <property type="term" value="F:DNA binding"/>
    <property type="evidence" value="ECO:0007669"/>
    <property type="project" value="InterPro"/>
</dbReference>
<dbReference type="PANTHER" id="PTHR30136">
    <property type="entry name" value="HELIX-TURN-HELIX TRANSCRIPTIONAL REGULATOR, ICLR FAMILY"/>
    <property type="match status" value="1"/>
</dbReference>
<keyword evidence="1" id="KW-0805">Transcription regulation</keyword>
<dbReference type="PROSITE" id="PS51077">
    <property type="entry name" value="HTH_ICLR"/>
    <property type="match status" value="1"/>
</dbReference>
<dbReference type="InterPro" id="IPR005471">
    <property type="entry name" value="Tscrpt_reg_IclR_N"/>
</dbReference>
<evidence type="ECO:0000313" key="4">
    <source>
        <dbReference type="EMBL" id="ADW01862.1"/>
    </source>
</evidence>
<feature type="domain" description="HTH iclR-type" evidence="3">
    <location>
        <begin position="17"/>
        <end position="77"/>
    </location>
</feature>
<protein>
    <submittedName>
        <fullName evidence="4">Transcriptional regulator, IclR family</fullName>
    </submittedName>
</protein>
<evidence type="ECO:0000256" key="2">
    <source>
        <dbReference type="ARBA" id="ARBA00023163"/>
    </source>
</evidence>
<dbReference type="GO" id="GO:0045892">
    <property type="term" value="P:negative regulation of DNA-templated transcription"/>
    <property type="evidence" value="ECO:0007669"/>
    <property type="project" value="TreeGrafter"/>
</dbReference>
<gene>
    <name evidence="4" type="ordered locus">Sfla_0396</name>
</gene>
<dbReference type="Proteomes" id="UP000002066">
    <property type="component" value="Chromosome"/>
</dbReference>
<dbReference type="SUPFAM" id="SSF46785">
    <property type="entry name" value="Winged helix' DNA-binding domain"/>
    <property type="match status" value="1"/>
</dbReference>
<dbReference type="Pfam" id="PF09339">
    <property type="entry name" value="HTH_IclR"/>
    <property type="match status" value="1"/>
</dbReference>
<dbReference type="EMBL" id="CP002475">
    <property type="protein sequence ID" value="ADW01862.1"/>
    <property type="molecule type" value="Genomic_DNA"/>
</dbReference>
<dbReference type="SMART" id="SM00346">
    <property type="entry name" value="HTH_ICLR"/>
    <property type="match status" value="1"/>
</dbReference>
<evidence type="ECO:0000259" key="3">
    <source>
        <dbReference type="PROSITE" id="PS51077"/>
    </source>
</evidence>
<dbReference type="Gene3D" id="1.10.10.10">
    <property type="entry name" value="Winged helix-like DNA-binding domain superfamily/Winged helix DNA-binding domain"/>
    <property type="match status" value="1"/>
</dbReference>
<reference evidence="4 5" key="1">
    <citation type="submission" date="2011-01" db="EMBL/GenBank/DDBJ databases">
        <title>Complete sequence of chromosome of Streptomyces flavogriseus ATCC 33331.</title>
        <authorList>
            <consortium name="US DOE Joint Genome Institute"/>
            <person name="Lucas S."/>
            <person name="Copeland A."/>
            <person name="Lapidus A."/>
            <person name="Cheng J.-F."/>
            <person name="Goodwin L."/>
            <person name="Pitluck S."/>
            <person name="Davenport K."/>
            <person name="Detter J.C."/>
            <person name="Han C."/>
            <person name="Tapia R."/>
            <person name="Land M."/>
            <person name="Hauser L."/>
            <person name="Kyrpides N."/>
            <person name="Ivanova N."/>
            <person name="Ovchinnikova G."/>
            <person name="Pagani I."/>
            <person name="Brumm P."/>
            <person name="Mead D."/>
            <person name="Woyke T."/>
        </authorList>
    </citation>
    <scope>NUCLEOTIDE SEQUENCE [LARGE SCALE GENOMIC DNA]</scope>
    <source>
        <strain evidence="5">ATCC 33331 / IAF-45CD</strain>
    </source>
</reference>
<dbReference type="InterPro" id="IPR050707">
    <property type="entry name" value="HTH_MetabolicPath_Reg"/>
</dbReference>
<dbReference type="KEGG" id="sfa:Sfla_0396"/>
<evidence type="ECO:0000256" key="1">
    <source>
        <dbReference type="ARBA" id="ARBA00023015"/>
    </source>
</evidence>
<sequence length="240" mass="24854">MSRHAGGEQERGTDRGRGVIEGAFALLEALRRCGGEAGLTEIAAACALPKGSAHRLLEQLLLVGAVERRGSRYRVGSQLYRLGQAWEPHPGLRVAARHPLHRLRAATGASALLTVLHDGRALTVASVPGEAEPLVPVRNGMSFLLDTAAGQVLSGRGRAGSGGRLPGAVLECAEVMDGVCCAALPVRGRDDRTLAAIAVMTLSAQGLQRAAQEAARAAAAVTAALVRAGAPPRLPPVLHY</sequence>